<dbReference type="PANTHER" id="PTHR43660">
    <property type="entry name" value="DIPEPTIDYL CARBOXYPEPTIDASE"/>
    <property type="match status" value="1"/>
</dbReference>
<keyword evidence="8" id="KW-0732">Signal</keyword>
<keyword evidence="11" id="KW-1185">Reference proteome</keyword>
<keyword evidence="6 7" id="KW-0482">Metalloprotease</keyword>
<evidence type="ECO:0000256" key="3">
    <source>
        <dbReference type="ARBA" id="ARBA00022723"/>
    </source>
</evidence>
<evidence type="ECO:0000256" key="4">
    <source>
        <dbReference type="ARBA" id="ARBA00022801"/>
    </source>
</evidence>
<keyword evidence="3 7" id="KW-0479">Metal-binding</keyword>
<keyword evidence="5 7" id="KW-0862">Zinc</keyword>
<comment type="similarity">
    <text evidence="1 7">Belongs to the peptidase M3 family.</text>
</comment>
<dbReference type="Pfam" id="PF01432">
    <property type="entry name" value="Peptidase_M3"/>
    <property type="match status" value="1"/>
</dbReference>
<evidence type="ECO:0000313" key="10">
    <source>
        <dbReference type="EMBL" id="MBD3585107.1"/>
    </source>
</evidence>
<feature type="signal peptide" evidence="8">
    <location>
        <begin position="1"/>
        <end position="23"/>
    </location>
</feature>
<evidence type="ECO:0000259" key="9">
    <source>
        <dbReference type="Pfam" id="PF01432"/>
    </source>
</evidence>
<dbReference type="PROSITE" id="PS51257">
    <property type="entry name" value="PROKAR_LIPOPROTEIN"/>
    <property type="match status" value="1"/>
</dbReference>
<dbReference type="InterPro" id="IPR024079">
    <property type="entry name" value="MetalloPept_cat_dom_sf"/>
</dbReference>
<evidence type="ECO:0000256" key="2">
    <source>
        <dbReference type="ARBA" id="ARBA00022670"/>
    </source>
</evidence>
<evidence type="ECO:0000256" key="7">
    <source>
        <dbReference type="RuleBase" id="RU003435"/>
    </source>
</evidence>
<dbReference type="InterPro" id="IPR045090">
    <property type="entry name" value="Pept_M3A_M3B"/>
</dbReference>
<comment type="cofactor">
    <cofactor evidence="7">
        <name>Zn(2+)</name>
        <dbReference type="ChEBI" id="CHEBI:29105"/>
    </cofactor>
    <text evidence="7">Binds 1 zinc ion.</text>
</comment>
<dbReference type="InterPro" id="IPR001567">
    <property type="entry name" value="Pept_M3A_M3B_dom"/>
</dbReference>
<dbReference type="PANTHER" id="PTHR43660:SF1">
    <property type="entry name" value="DIPEPTIDYL CARBOXYPEPTIDASE"/>
    <property type="match status" value="1"/>
</dbReference>
<dbReference type="Proteomes" id="UP000624419">
    <property type="component" value="Unassembled WGS sequence"/>
</dbReference>
<evidence type="ECO:0000256" key="8">
    <source>
        <dbReference type="SAM" id="SignalP"/>
    </source>
</evidence>
<evidence type="ECO:0000256" key="5">
    <source>
        <dbReference type="ARBA" id="ARBA00022833"/>
    </source>
</evidence>
<dbReference type="InterPro" id="IPR024077">
    <property type="entry name" value="Neurolysin/TOP_dom2"/>
</dbReference>
<evidence type="ECO:0000313" key="11">
    <source>
        <dbReference type="Proteomes" id="UP000624419"/>
    </source>
</evidence>
<evidence type="ECO:0000256" key="6">
    <source>
        <dbReference type="ARBA" id="ARBA00023049"/>
    </source>
</evidence>
<reference evidence="10 11" key="1">
    <citation type="submission" date="2020-04" db="EMBL/GenBank/DDBJ databases">
        <title>Salinimonas sp. HHU 13199.</title>
        <authorList>
            <person name="Cui X."/>
            <person name="Zhang D."/>
        </authorList>
    </citation>
    <scope>NUCLEOTIDE SEQUENCE [LARGE SCALE GENOMIC DNA]</scope>
    <source>
        <strain evidence="10 11">HHU 13199</strain>
    </source>
</reference>
<organism evidence="10 11">
    <name type="scientific">Salinimonas profundi</name>
    <dbReference type="NCBI Taxonomy" id="2729140"/>
    <lineage>
        <taxon>Bacteria</taxon>
        <taxon>Pseudomonadati</taxon>
        <taxon>Pseudomonadota</taxon>
        <taxon>Gammaproteobacteria</taxon>
        <taxon>Alteromonadales</taxon>
        <taxon>Alteromonadaceae</taxon>
        <taxon>Alteromonas/Salinimonas group</taxon>
        <taxon>Salinimonas</taxon>
    </lineage>
</organism>
<proteinExistence type="inferred from homology"/>
<dbReference type="InterPro" id="IPR034005">
    <property type="entry name" value="M3A_DCP"/>
</dbReference>
<comment type="caution">
    <text evidence="10">The sequence shown here is derived from an EMBL/GenBank/DDBJ whole genome shotgun (WGS) entry which is preliminary data.</text>
</comment>
<sequence>MQKKMIVTAIAAAIALSACTSSQDTNTAKVMAESQQANTDNVLMRKSTLPYQTPEFDKIKITDYEPAFEKGMQEQSAEVKAIANSPQPASFENTILALENSGELIKRTSNLFFNLSSIASSDEVRRIESEMTPRLTAHEDNIYLNDALFKRVKAVHDNKSSLSDIDQRLTDFYYNKFVRAGANLSDADKSTMRSLNEQISTLETQFSQNILASFKNDTIVIKDESKLAGLSDKEKANLKSAAESAGKQGYLISLVNTTRQPILASLENRELRKHIWKTSANRAMDVNAPIILKLTKLRAQKAQLLGFENWASYKIDDQMAQTPENVFEILDDLAPKAVARAKREAADIEAIMHEEGVQGSVKPWDWAFYAEKVRKDKYDFDDSQVKPYFELNSVLEDGLFFAMNKLYGIRFEERNDLPVYVDDARVFEVFNSDDSSIGLFFFDPYAREGKAGGAWMSEFVTQSFQNNLKPVVYNELNIVKPAPGEPTLLSYDEVSTLFHEFGHAAHGLFSQVKYPSLAGTATARDFVEFPSQFHEDWAIDPEVLANYANHYETGEPIPQALLDKMLKAVKFNQGFNTTEYLAAALLDMEWHMLSADDNVSNVPQFEQKALAAHDIDYAPVKPRYKSNYFSHTFAGGYSASYYAYLWTEVLAADAFAYMDDNGGLSRENGKNYRQEVLSKGNSEDLMENYIEFRGQKPEVDALLKRRGLKE</sequence>
<name>A0ABR8LFS5_9ALTE</name>
<accession>A0ABR8LFS5</accession>
<keyword evidence="4 7" id="KW-0378">Hydrolase</keyword>
<feature type="domain" description="Peptidase M3A/M3B catalytic" evidence="9">
    <location>
        <begin position="263"/>
        <end position="707"/>
    </location>
</feature>
<feature type="chain" id="PRO_5046344390" evidence="8">
    <location>
        <begin position="24"/>
        <end position="710"/>
    </location>
</feature>
<evidence type="ECO:0000256" key="1">
    <source>
        <dbReference type="ARBA" id="ARBA00006040"/>
    </source>
</evidence>
<dbReference type="EMBL" id="JABBXD010000002">
    <property type="protein sequence ID" value="MBD3585107.1"/>
    <property type="molecule type" value="Genomic_DNA"/>
</dbReference>
<dbReference type="SUPFAM" id="SSF55486">
    <property type="entry name" value="Metalloproteases ('zincins'), catalytic domain"/>
    <property type="match status" value="1"/>
</dbReference>
<protein>
    <submittedName>
        <fullName evidence="10">M3 family metallopeptidase</fullName>
    </submittedName>
</protein>
<dbReference type="Gene3D" id="1.10.1370.10">
    <property type="entry name" value="Neurolysin, domain 3"/>
    <property type="match status" value="1"/>
</dbReference>
<gene>
    <name evidence="10" type="ORF">HHX48_05085</name>
</gene>
<keyword evidence="2 7" id="KW-0645">Protease</keyword>
<dbReference type="RefSeq" id="WP_191022856.1">
    <property type="nucleotide sequence ID" value="NZ_JABBXD010000002.1"/>
</dbReference>
<dbReference type="Gene3D" id="3.40.390.10">
    <property type="entry name" value="Collagenase (Catalytic Domain)"/>
    <property type="match status" value="1"/>
</dbReference>
<dbReference type="CDD" id="cd06456">
    <property type="entry name" value="M3A_DCP"/>
    <property type="match status" value="1"/>
</dbReference>